<evidence type="ECO:0000313" key="2">
    <source>
        <dbReference type="EMBL" id="VFK69392.1"/>
    </source>
</evidence>
<proteinExistence type="predicted"/>
<name>A0A451A263_9GAMM</name>
<dbReference type="InterPro" id="IPR029045">
    <property type="entry name" value="ClpP/crotonase-like_dom_sf"/>
</dbReference>
<reference evidence="1" key="1">
    <citation type="submission" date="2019-02" db="EMBL/GenBank/DDBJ databases">
        <authorList>
            <person name="Gruber-Vodicka R. H."/>
            <person name="Seah K. B. B."/>
        </authorList>
    </citation>
    <scope>NUCLEOTIDE SEQUENCE</scope>
    <source>
        <strain evidence="2">BECK_BY2</strain>
        <strain evidence="1">BECK_BY3</strain>
    </source>
</reference>
<dbReference type="EMBL" id="CAADFY010000201">
    <property type="protein sequence ID" value="VFK60130.1"/>
    <property type="molecule type" value="Genomic_DNA"/>
</dbReference>
<dbReference type="AlphaFoldDB" id="A0A451A263"/>
<dbReference type="PANTHER" id="PTHR43388:SF1">
    <property type="entry name" value="HYDROGENASE MATURATION FACTOR HOXX"/>
    <property type="match status" value="1"/>
</dbReference>
<protein>
    <submittedName>
        <fullName evidence="1">Enoyl-CoA hydratase/carnithine racemase</fullName>
    </submittedName>
</protein>
<dbReference type="Pfam" id="PF00378">
    <property type="entry name" value="ECH_1"/>
    <property type="match status" value="1"/>
</dbReference>
<dbReference type="InterPro" id="IPR047180">
    <property type="entry name" value="HoxX-like"/>
</dbReference>
<gene>
    <name evidence="2" type="ORF">BECKTUN1418E_GA0071001_11952</name>
    <name evidence="1" type="ORF">BECKTUN1418F_GA0071002_12011</name>
</gene>
<evidence type="ECO:0000313" key="1">
    <source>
        <dbReference type="EMBL" id="VFK60130.1"/>
    </source>
</evidence>
<dbReference type="SUPFAM" id="SSF52096">
    <property type="entry name" value="ClpP/crotonase"/>
    <property type="match status" value="1"/>
</dbReference>
<accession>A0A451A263</accession>
<dbReference type="EMBL" id="CAADFV010000195">
    <property type="protein sequence ID" value="VFK69392.1"/>
    <property type="molecule type" value="Genomic_DNA"/>
</dbReference>
<organism evidence="1">
    <name type="scientific">Candidatus Kentrum sp. TUN</name>
    <dbReference type="NCBI Taxonomy" id="2126343"/>
    <lineage>
        <taxon>Bacteria</taxon>
        <taxon>Pseudomonadati</taxon>
        <taxon>Pseudomonadota</taxon>
        <taxon>Gammaproteobacteria</taxon>
        <taxon>Candidatus Kentrum</taxon>
    </lineage>
</organism>
<dbReference type="PANTHER" id="PTHR43388">
    <property type="entry name" value="HYDROGENASE MATURATION FACTOR HOXX"/>
    <property type="match status" value="1"/>
</dbReference>
<dbReference type="GO" id="GO:0003824">
    <property type="term" value="F:catalytic activity"/>
    <property type="evidence" value="ECO:0007669"/>
    <property type="project" value="UniProtKB-ARBA"/>
</dbReference>
<sequence length="271" mass="31137">MGSANTYNEIWYHEENEVGYLAFDFYNGAMDTEKCYRLRDAFMATRQRPTKVIVLACGMDFWSNGIHLSAIEAAQDPAKEAWENINAINDLIYEIITTDTHLIISAMLGNAAAGGLIMALAADQIYARHGVTLNPHYKTMGLYGSEYWTYLLPKRVGQEKSLELTEACLPITTEEADEILLIDGIIYSDGYDFYRHIARIAERLAQAPDYEMQIRLKAEQRRLDENKKPLAVYREEELAEMKKCFHDRSHIYPQSGVDFHTARHNFGLFRF</sequence>
<dbReference type="Gene3D" id="3.90.226.10">
    <property type="entry name" value="2-enoyl-CoA Hydratase, Chain A, domain 1"/>
    <property type="match status" value="1"/>
</dbReference>
<dbReference type="CDD" id="cd06558">
    <property type="entry name" value="crotonase-like"/>
    <property type="match status" value="1"/>
</dbReference>
<dbReference type="InterPro" id="IPR001753">
    <property type="entry name" value="Enoyl-CoA_hydra/iso"/>
</dbReference>